<name>A0A6M4ISC0_9BACT</name>
<gene>
    <name evidence="2" type="ORF">HKW67_20020</name>
</gene>
<sequence length="116" mass="12388">MHTMIIVSLLLNVVVLAPVCGGLLTKAPWARQSYGEATDARGILLAVYLAIGIVSALLLFRPDPPMVAALLVVQVVYKLCTPFTIGRLIHPVVLSNLAIVVVHAATLVSIWPVLRA</sequence>
<dbReference type="KEGG" id="ggr:HKW67_20020"/>
<organism evidence="2 3">
    <name type="scientific">Gemmatimonas groenlandica</name>
    <dbReference type="NCBI Taxonomy" id="2732249"/>
    <lineage>
        <taxon>Bacteria</taxon>
        <taxon>Pseudomonadati</taxon>
        <taxon>Gemmatimonadota</taxon>
        <taxon>Gemmatimonadia</taxon>
        <taxon>Gemmatimonadales</taxon>
        <taxon>Gemmatimonadaceae</taxon>
        <taxon>Gemmatimonas</taxon>
    </lineage>
</organism>
<feature type="transmembrane region" description="Helical" evidence="1">
    <location>
        <begin position="40"/>
        <end position="60"/>
    </location>
</feature>
<dbReference type="RefSeq" id="WP_171227078.1">
    <property type="nucleotide sequence ID" value="NZ_CP053085.1"/>
</dbReference>
<evidence type="ECO:0000313" key="3">
    <source>
        <dbReference type="Proteomes" id="UP000500938"/>
    </source>
</evidence>
<dbReference type="EMBL" id="CP053085">
    <property type="protein sequence ID" value="QJR37643.1"/>
    <property type="molecule type" value="Genomic_DNA"/>
</dbReference>
<keyword evidence="1" id="KW-1133">Transmembrane helix</keyword>
<keyword evidence="1" id="KW-0472">Membrane</keyword>
<reference evidence="2 3" key="1">
    <citation type="submission" date="2020-05" db="EMBL/GenBank/DDBJ databases">
        <title>Complete genome sequence of Gemmatimonas greenlandica TET16.</title>
        <authorList>
            <person name="Zeng Y."/>
        </authorList>
    </citation>
    <scope>NUCLEOTIDE SEQUENCE [LARGE SCALE GENOMIC DNA]</scope>
    <source>
        <strain evidence="2 3">TET16</strain>
    </source>
</reference>
<accession>A0A6M4ISC0</accession>
<proteinExistence type="predicted"/>
<feature type="transmembrane region" description="Helical" evidence="1">
    <location>
        <begin position="92"/>
        <end position="114"/>
    </location>
</feature>
<dbReference type="Proteomes" id="UP000500938">
    <property type="component" value="Chromosome"/>
</dbReference>
<evidence type="ECO:0000256" key="1">
    <source>
        <dbReference type="SAM" id="Phobius"/>
    </source>
</evidence>
<keyword evidence="3" id="KW-1185">Reference proteome</keyword>
<dbReference type="AlphaFoldDB" id="A0A6M4ISC0"/>
<keyword evidence="1" id="KW-0812">Transmembrane</keyword>
<feature type="transmembrane region" description="Helical" evidence="1">
    <location>
        <begin position="67"/>
        <end position="86"/>
    </location>
</feature>
<evidence type="ECO:0000313" key="2">
    <source>
        <dbReference type="EMBL" id="QJR37643.1"/>
    </source>
</evidence>
<protein>
    <submittedName>
        <fullName evidence="2">Uncharacterized protein</fullName>
    </submittedName>
</protein>